<sequence length="285" mass="32027">MASLESYEKLKRLYGIRNRFWARSVDTLTPLLRDAHNRALLQNHKALLIAMRATERSLRAGEALPQRVFYRSFTRAFQYLRRVGPLALRPGQQAALLSKNDHVSLTVRNSDGSLDARLRQRLLSSLERVAAGIPEISPESMLDAPPGEWAVSTLLAALPLEEPVAEKEGELWDEILDSPTGQLLGNYIPGFSILLKLYRERERLKEGEWIAVAGEILGEGARSTAQGAMQFLLSQMRSGAKLAGPLSFLFGVSVDRAMLLKKQCDSVDSARRRIEELLPLYRQYR</sequence>
<gene>
    <name evidence="1" type="ORF">F9K24_16270</name>
</gene>
<proteinExistence type="predicted"/>
<organism evidence="1 2">
    <name type="scientific">Leptonema illini</name>
    <dbReference type="NCBI Taxonomy" id="183"/>
    <lineage>
        <taxon>Bacteria</taxon>
        <taxon>Pseudomonadati</taxon>
        <taxon>Spirochaetota</taxon>
        <taxon>Spirochaetia</taxon>
        <taxon>Leptospirales</taxon>
        <taxon>Leptospiraceae</taxon>
        <taxon>Leptonema</taxon>
    </lineage>
</organism>
<protein>
    <submittedName>
        <fullName evidence="1">Uncharacterized protein</fullName>
    </submittedName>
</protein>
<dbReference type="AlphaFoldDB" id="A0A833GZ57"/>
<reference evidence="1 2" key="1">
    <citation type="submission" date="2019-10" db="EMBL/GenBank/DDBJ databases">
        <title>Extracellular Electron Transfer in a Candidatus Methanoperedens spp. Enrichment Culture.</title>
        <authorList>
            <person name="Berger S."/>
            <person name="Rangel Shaw D."/>
            <person name="Berben T."/>
            <person name="In 'T Zandt M."/>
            <person name="Frank J."/>
            <person name="Reimann J."/>
            <person name="Jetten M.S.M."/>
            <person name="Welte C.U."/>
        </authorList>
    </citation>
    <scope>NUCLEOTIDE SEQUENCE [LARGE SCALE GENOMIC DNA]</scope>
    <source>
        <strain evidence="1">SB12</strain>
    </source>
</reference>
<accession>A0A833GZ57</accession>
<dbReference type="EMBL" id="WBUI01000019">
    <property type="protein sequence ID" value="KAB2930597.1"/>
    <property type="molecule type" value="Genomic_DNA"/>
</dbReference>
<evidence type="ECO:0000313" key="2">
    <source>
        <dbReference type="Proteomes" id="UP000460298"/>
    </source>
</evidence>
<evidence type="ECO:0000313" key="1">
    <source>
        <dbReference type="EMBL" id="KAB2930597.1"/>
    </source>
</evidence>
<dbReference type="Proteomes" id="UP000460298">
    <property type="component" value="Unassembled WGS sequence"/>
</dbReference>
<name>A0A833GZ57_9LEPT</name>
<comment type="caution">
    <text evidence="1">The sequence shown here is derived from an EMBL/GenBank/DDBJ whole genome shotgun (WGS) entry which is preliminary data.</text>
</comment>